<dbReference type="AlphaFoldDB" id="A0A7R9Z6C7"/>
<name>A0A7R9Z6C7_9CHLO</name>
<evidence type="ECO:0000256" key="1">
    <source>
        <dbReference type="SAM" id="MobiDB-lite"/>
    </source>
</evidence>
<feature type="region of interest" description="Disordered" evidence="1">
    <location>
        <begin position="183"/>
        <end position="286"/>
    </location>
</feature>
<sequence>MVWASSVVASAEPVRRMLRGRCAPQRGVAAPAAGCAALLRAPGSCTPAAVAAAGAAQHRALLPLTGAATAKSALQTRGGGSASGPGAPSDQAAVSRGRRSAATQPCGAHGGASASVDAMASPHWGTHAGAGNDAAANMSGMQPGLAGAGSLSPSWWDGAMSLPSWAMGLARALVSAPAQIEREAASPGAAPPAAQRAQLHGTASVPEAAEEAPKVLPQRHPQQQLHKQQQMPQPQPHHHHQQQQQQTQQAHHHHHHQTRHMHDAAAADADEAAAADAEEEEDAAADATDELQLQAKAAAGANAPMVGAHFKRQCLQL</sequence>
<protein>
    <submittedName>
        <fullName evidence="2">Uncharacterized protein</fullName>
    </submittedName>
</protein>
<feature type="compositionally biased region" description="Low complexity" evidence="1">
    <location>
        <begin position="216"/>
        <end position="232"/>
    </location>
</feature>
<accession>A0A7R9Z6C7</accession>
<evidence type="ECO:0000313" key="2">
    <source>
        <dbReference type="EMBL" id="CAD8307315.1"/>
    </source>
</evidence>
<proteinExistence type="predicted"/>
<gene>
    <name evidence="2" type="ORF">CEUR00632_LOCUS19061</name>
</gene>
<organism evidence="2">
    <name type="scientific">Chlamydomonas euryale</name>
    <dbReference type="NCBI Taxonomy" id="1486919"/>
    <lineage>
        <taxon>Eukaryota</taxon>
        <taxon>Viridiplantae</taxon>
        <taxon>Chlorophyta</taxon>
        <taxon>core chlorophytes</taxon>
        <taxon>Chlorophyceae</taxon>
        <taxon>CS clade</taxon>
        <taxon>Chlamydomonadales</taxon>
        <taxon>Chlamydomonadaceae</taxon>
        <taxon>Chlamydomonas</taxon>
    </lineage>
</organism>
<feature type="compositionally biased region" description="Basic residues" evidence="1">
    <location>
        <begin position="250"/>
        <end position="259"/>
    </location>
</feature>
<feature type="region of interest" description="Disordered" evidence="1">
    <location>
        <begin position="73"/>
        <end position="131"/>
    </location>
</feature>
<reference evidence="2" key="1">
    <citation type="submission" date="2021-01" db="EMBL/GenBank/DDBJ databases">
        <authorList>
            <person name="Corre E."/>
            <person name="Pelletier E."/>
            <person name="Niang G."/>
            <person name="Scheremetjew M."/>
            <person name="Finn R."/>
            <person name="Kale V."/>
            <person name="Holt S."/>
            <person name="Cochrane G."/>
            <person name="Meng A."/>
            <person name="Brown T."/>
            <person name="Cohen L."/>
        </authorList>
    </citation>
    <scope>NUCLEOTIDE SEQUENCE</scope>
    <source>
        <strain evidence="2">CCMP219</strain>
    </source>
</reference>
<feature type="compositionally biased region" description="Acidic residues" evidence="1">
    <location>
        <begin position="268"/>
        <end position="286"/>
    </location>
</feature>
<feature type="compositionally biased region" description="Low complexity" evidence="1">
    <location>
        <begin position="185"/>
        <end position="197"/>
    </location>
</feature>
<dbReference type="EMBL" id="HBEC01040996">
    <property type="protein sequence ID" value="CAD8307315.1"/>
    <property type="molecule type" value="Transcribed_RNA"/>
</dbReference>